<evidence type="ECO:0000313" key="3">
    <source>
        <dbReference type="Proteomes" id="UP000494106"/>
    </source>
</evidence>
<evidence type="ECO:0000313" key="2">
    <source>
        <dbReference type="EMBL" id="CAB3261592.1"/>
    </source>
</evidence>
<dbReference type="OrthoDB" id="7348613at2759"/>
<keyword evidence="3" id="KW-1185">Reference proteome</keyword>
<dbReference type="Proteomes" id="UP000494256">
    <property type="component" value="Unassembled WGS sequence"/>
</dbReference>
<dbReference type="EMBL" id="CADEBD010000038">
    <property type="protein sequence ID" value="CAB3220691.1"/>
    <property type="molecule type" value="Genomic_DNA"/>
</dbReference>
<name>A0A8S0YPX6_ARCPL</name>
<gene>
    <name evidence="2" type="ORF">APLA_LOCUS18000</name>
    <name evidence="1" type="ORF">APLA_LOCUS397</name>
</gene>
<sequence length="89" mass="9922">MVSYTCPYVIHKITSKGRHAEIEVLSTRPQRRGAACSGHRERFRQVVPAKTVAGCGAKARDWSARAAAAARAQGRRFSREQCQMVHLSR</sequence>
<dbReference type="EMBL" id="CADEBC010000858">
    <property type="protein sequence ID" value="CAB3261592.1"/>
    <property type="molecule type" value="Genomic_DNA"/>
</dbReference>
<dbReference type="Proteomes" id="UP000494106">
    <property type="component" value="Unassembled WGS sequence"/>
</dbReference>
<organism evidence="1 4">
    <name type="scientific">Arctia plantaginis</name>
    <name type="common">Wood tiger moth</name>
    <name type="synonym">Phalaena plantaginis</name>
    <dbReference type="NCBI Taxonomy" id="874455"/>
    <lineage>
        <taxon>Eukaryota</taxon>
        <taxon>Metazoa</taxon>
        <taxon>Ecdysozoa</taxon>
        <taxon>Arthropoda</taxon>
        <taxon>Hexapoda</taxon>
        <taxon>Insecta</taxon>
        <taxon>Pterygota</taxon>
        <taxon>Neoptera</taxon>
        <taxon>Endopterygota</taxon>
        <taxon>Lepidoptera</taxon>
        <taxon>Glossata</taxon>
        <taxon>Ditrysia</taxon>
        <taxon>Noctuoidea</taxon>
        <taxon>Erebidae</taxon>
        <taxon>Arctiinae</taxon>
        <taxon>Arctia</taxon>
    </lineage>
</organism>
<evidence type="ECO:0000313" key="1">
    <source>
        <dbReference type="EMBL" id="CAB3220691.1"/>
    </source>
</evidence>
<proteinExistence type="predicted"/>
<accession>A0A8S0YPX6</accession>
<dbReference type="AlphaFoldDB" id="A0A8S0YPX6"/>
<evidence type="ECO:0000313" key="4">
    <source>
        <dbReference type="Proteomes" id="UP000494256"/>
    </source>
</evidence>
<reference evidence="3 4" key="1">
    <citation type="submission" date="2020-04" db="EMBL/GenBank/DDBJ databases">
        <authorList>
            <person name="Wallbank WR R."/>
            <person name="Pardo Diaz C."/>
            <person name="Kozak K."/>
            <person name="Martin S."/>
            <person name="Jiggins C."/>
            <person name="Moest M."/>
            <person name="Warren A I."/>
            <person name="Byers J.R.P. K."/>
            <person name="Montejo-Kovacevich G."/>
            <person name="Yen C E."/>
        </authorList>
    </citation>
    <scope>NUCLEOTIDE SEQUENCE [LARGE SCALE GENOMIC DNA]</scope>
</reference>
<comment type="caution">
    <text evidence="1">The sequence shown here is derived from an EMBL/GenBank/DDBJ whole genome shotgun (WGS) entry which is preliminary data.</text>
</comment>
<protein>
    <submittedName>
        <fullName evidence="1">Uncharacterized protein</fullName>
    </submittedName>
</protein>